<gene>
    <name evidence="5" type="ORF">B0I35DRAFT_364822</name>
</gene>
<accession>A0A8K0WKJ3</accession>
<dbReference type="InterPro" id="IPR000560">
    <property type="entry name" value="His_Pase_clade-2"/>
</dbReference>
<dbReference type="OrthoDB" id="258392at2759"/>
<name>A0A8K0WKJ3_9HYPO</name>
<dbReference type="SUPFAM" id="SSF53254">
    <property type="entry name" value="Phosphoglycerate mutase-like"/>
    <property type="match status" value="1"/>
</dbReference>
<dbReference type="PANTHER" id="PTHR11567">
    <property type="entry name" value="ACID PHOSPHATASE-RELATED"/>
    <property type="match status" value="1"/>
</dbReference>
<feature type="transmembrane region" description="Helical" evidence="3">
    <location>
        <begin position="423"/>
        <end position="447"/>
    </location>
</feature>
<evidence type="ECO:0000256" key="2">
    <source>
        <dbReference type="SAM" id="MobiDB-lite"/>
    </source>
</evidence>
<evidence type="ECO:0000256" key="4">
    <source>
        <dbReference type="SAM" id="SignalP"/>
    </source>
</evidence>
<keyword evidence="3" id="KW-1133">Transmembrane helix</keyword>
<dbReference type="PANTHER" id="PTHR11567:SF142">
    <property type="entry name" value="PHOSPHOGLYCERATE MUTASE-LIKE PROTEIN"/>
    <property type="match status" value="1"/>
</dbReference>
<dbReference type="Gene3D" id="3.40.50.1240">
    <property type="entry name" value="Phosphoglycerate mutase-like"/>
    <property type="match status" value="1"/>
</dbReference>
<protein>
    <submittedName>
        <fullName evidence="5">Histidine acid phosphatase</fullName>
    </submittedName>
</protein>
<keyword evidence="3" id="KW-0472">Membrane</keyword>
<keyword evidence="4" id="KW-0732">Signal</keyword>
<dbReference type="AlphaFoldDB" id="A0A8K0WKJ3"/>
<dbReference type="Proteomes" id="UP000813444">
    <property type="component" value="Unassembled WGS sequence"/>
</dbReference>
<keyword evidence="3" id="KW-0812">Transmembrane</keyword>
<organism evidence="5 6">
    <name type="scientific">Stachybotrys elegans</name>
    <dbReference type="NCBI Taxonomy" id="80388"/>
    <lineage>
        <taxon>Eukaryota</taxon>
        <taxon>Fungi</taxon>
        <taxon>Dikarya</taxon>
        <taxon>Ascomycota</taxon>
        <taxon>Pezizomycotina</taxon>
        <taxon>Sordariomycetes</taxon>
        <taxon>Hypocreomycetidae</taxon>
        <taxon>Hypocreales</taxon>
        <taxon>Stachybotryaceae</taxon>
        <taxon>Stachybotrys</taxon>
    </lineage>
</organism>
<proteinExistence type="inferred from homology"/>
<evidence type="ECO:0000313" key="6">
    <source>
        <dbReference type="Proteomes" id="UP000813444"/>
    </source>
</evidence>
<keyword evidence="6" id="KW-1185">Reference proteome</keyword>
<evidence type="ECO:0000313" key="5">
    <source>
        <dbReference type="EMBL" id="KAH7303440.1"/>
    </source>
</evidence>
<dbReference type="Pfam" id="PF00328">
    <property type="entry name" value="His_Phos_2"/>
    <property type="match status" value="1"/>
</dbReference>
<dbReference type="EMBL" id="JAGPNK010000033">
    <property type="protein sequence ID" value="KAH7303440.1"/>
    <property type="molecule type" value="Genomic_DNA"/>
</dbReference>
<evidence type="ECO:0000256" key="1">
    <source>
        <dbReference type="ARBA" id="ARBA00005375"/>
    </source>
</evidence>
<sequence>MTPYIIPFLGLSIGTALAETVHGVVVFTRHGDRTTKHYGSQVLTPLGASQNFQVGSDYRSRYLDGGSETRILGISEDRYVASQVYASSPNQGILSNTATAFLQGLYPPLSDLNQDLAIQPLNNGTDSEAPLNGYQYILLNGMDTDSPDTIWIKGDDACPAYTESAGFFQESAVFQERVETTREFYARMLQYLDGVYDMEPEDMTYAEAYNIFDLINVARIHNQSSPALEISNEDMFQLRTLADSHEFGENFNSSQPIRSIGAQTLAGGMLAQLEQTVSTQGKLKFSLLAGSYDTFLAFFGMMGLTSVSDDFYGLPEYASTMVFELFSKDTSSFPESPADLSVRWLFRNGTAGSLTVFPLFGQQDESLSWPDFLAEMQERAITNVGAWCRMCSSTADFCAAYDNHASAQGQDGQSAHGGLSNAAAGGIGAGVTLAVVAILGAIVFAVVRRRRASKIHSVESGAAPRQGKGSSIISVSS</sequence>
<comment type="similarity">
    <text evidence="1">Belongs to the histidine acid phosphatase family.</text>
</comment>
<comment type="caution">
    <text evidence="5">The sequence shown here is derived from an EMBL/GenBank/DDBJ whole genome shotgun (WGS) entry which is preliminary data.</text>
</comment>
<dbReference type="InterPro" id="IPR029033">
    <property type="entry name" value="His_PPase_superfam"/>
</dbReference>
<dbReference type="InterPro" id="IPR050645">
    <property type="entry name" value="Histidine_acid_phosphatase"/>
</dbReference>
<feature type="compositionally biased region" description="Polar residues" evidence="2">
    <location>
        <begin position="468"/>
        <end position="477"/>
    </location>
</feature>
<feature type="signal peptide" evidence="4">
    <location>
        <begin position="1"/>
        <end position="18"/>
    </location>
</feature>
<evidence type="ECO:0000256" key="3">
    <source>
        <dbReference type="SAM" id="Phobius"/>
    </source>
</evidence>
<feature type="chain" id="PRO_5035474338" evidence="4">
    <location>
        <begin position="19"/>
        <end position="477"/>
    </location>
</feature>
<reference evidence="5" key="1">
    <citation type="journal article" date="2021" name="Nat. Commun.">
        <title>Genetic determinants of endophytism in the Arabidopsis root mycobiome.</title>
        <authorList>
            <person name="Mesny F."/>
            <person name="Miyauchi S."/>
            <person name="Thiergart T."/>
            <person name="Pickel B."/>
            <person name="Atanasova L."/>
            <person name="Karlsson M."/>
            <person name="Huettel B."/>
            <person name="Barry K.W."/>
            <person name="Haridas S."/>
            <person name="Chen C."/>
            <person name="Bauer D."/>
            <person name="Andreopoulos W."/>
            <person name="Pangilinan J."/>
            <person name="LaButti K."/>
            <person name="Riley R."/>
            <person name="Lipzen A."/>
            <person name="Clum A."/>
            <person name="Drula E."/>
            <person name="Henrissat B."/>
            <person name="Kohler A."/>
            <person name="Grigoriev I.V."/>
            <person name="Martin F.M."/>
            <person name="Hacquard S."/>
        </authorList>
    </citation>
    <scope>NUCLEOTIDE SEQUENCE</scope>
    <source>
        <strain evidence="5">MPI-CAGE-CH-0235</strain>
    </source>
</reference>
<dbReference type="GO" id="GO:0016791">
    <property type="term" value="F:phosphatase activity"/>
    <property type="evidence" value="ECO:0007669"/>
    <property type="project" value="TreeGrafter"/>
</dbReference>
<feature type="region of interest" description="Disordered" evidence="2">
    <location>
        <begin position="457"/>
        <end position="477"/>
    </location>
</feature>